<dbReference type="CDD" id="cd00751">
    <property type="entry name" value="thiolase"/>
    <property type="match status" value="1"/>
</dbReference>
<dbReference type="Gene3D" id="3.40.47.10">
    <property type="match status" value="1"/>
</dbReference>
<evidence type="ECO:0000256" key="3">
    <source>
        <dbReference type="ARBA" id="ARBA00023315"/>
    </source>
</evidence>
<dbReference type="EMBL" id="CP002666">
    <property type="protein sequence ID" value="AEE46753.1"/>
    <property type="molecule type" value="Genomic_DNA"/>
</dbReference>
<dbReference type="InterPro" id="IPR002155">
    <property type="entry name" value="Thiolase"/>
</dbReference>
<protein>
    <submittedName>
        <fullName evidence="8">Acetyl-CoA acetyltransferase</fullName>
        <ecNumber evidence="8">2.3.1.16</ecNumber>
    </submittedName>
</protein>
<dbReference type="InterPro" id="IPR020616">
    <property type="entry name" value="Thiolase_N"/>
</dbReference>
<comment type="similarity">
    <text evidence="1 5">Belongs to the thiolase-like superfamily. Thiolase family.</text>
</comment>
<evidence type="ECO:0000259" key="7">
    <source>
        <dbReference type="Pfam" id="PF02803"/>
    </source>
</evidence>
<feature type="domain" description="Thiolase C-terminal" evidence="7">
    <location>
        <begin position="283"/>
        <end position="405"/>
    </location>
</feature>
<dbReference type="GO" id="GO:0003988">
    <property type="term" value="F:acetyl-CoA C-acyltransferase activity"/>
    <property type="evidence" value="ECO:0007669"/>
    <property type="project" value="UniProtKB-EC"/>
</dbReference>
<keyword evidence="9" id="KW-1185">Reference proteome</keyword>
<keyword evidence="3 5" id="KW-0012">Acyltransferase</keyword>
<proteinExistence type="inferred from homology"/>
<dbReference type="PIRSF" id="PIRSF000429">
    <property type="entry name" value="Ac-CoA_Ac_transf"/>
    <property type="match status" value="1"/>
</dbReference>
<dbReference type="eggNOG" id="COG0183">
    <property type="taxonomic scope" value="Bacteria"/>
</dbReference>
<evidence type="ECO:0000313" key="8">
    <source>
        <dbReference type="EMBL" id="AEE46753.1"/>
    </source>
</evidence>
<dbReference type="Pfam" id="PF02803">
    <property type="entry name" value="Thiolase_C"/>
    <property type="match status" value="1"/>
</dbReference>
<name>F4H623_CELFA</name>
<dbReference type="KEGG" id="cfi:Celf_2629"/>
<dbReference type="FunFam" id="3.40.47.10:FF:000013">
    <property type="entry name" value="Acetyl-CoA acetyltransferase"/>
    <property type="match status" value="1"/>
</dbReference>
<dbReference type="NCBIfam" id="NF005890">
    <property type="entry name" value="PRK07851.1"/>
    <property type="match status" value="1"/>
</dbReference>
<feature type="active site" description="Acyl-thioester intermediate" evidence="4">
    <location>
        <position position="90"/>
    </location>
</feature>
<dbReference type="STRING" id="590998.Celf_2629"/>
<evidence type="ECO:0000256" key="5">
    <source>
        <dbReference type="RuleBase" id="RU003557"/>
    </source>
</evidence>
<evidence type="ECO:0000256" key="4">
    <source>
        <dbReference type="PIRSR" id="PIRSR000429-1"/>
    </source>
</evidence>
<dbReference type="PANTHER" id="PTHR18919">
    <property type="entry name" value="ACETYL-COA C-ACYLTRANSFERASE"/>
    <property type="match status" value="1"/>
</dbReference>
<reference evidence="8 9" key="1">
    <citation type="submission" date="2011-04" db="EMBL/GenBank/DDBJ databases">
        <title>Complete sequence of Cellulomonas fimi ATCC 484.</title>
        <authorList>
            <consortium name="US DOE Joint Genome Institute"/>
            <person name="Lucas S."/>
            <person name="Han J."/>
            <person name="Lapidus A."/>
            <person name="Cheng J.-F."/>
            <person name="Goodwin L."/>
            <person name="Pitluck S."/>
            <person name="Peters L."/>
            <person name="Chertkov O."/>
            <person name="Detter J.C."/>
            <person name="Han C."/>
            <person name="Tapia R."/>
            <person name="Land M."/>
            <person name="Hauser L."/>
            <person name="Kyrpides N."/>
            <person name="Ivanova N."/>
            <person name="Ovchinnikova G."/>
            <person name="Pagani I."/>
            <person name="Mead D."/>
            <person name="Brumm P."/>
            <person name="Woyke T."/>
        </authorList>
    </citation>
    <scope>NUCLEOTIDE SEQUENCE [LARGE SCALE GENOMIC DNA]</scope>
    <source>
        <strain evidence="9">ATCC 484 / DSM 20113 / JCM 1341 / NBRC 15513 / NCIMB 8980 / NCTC 7547</strain>
    </source>
</reference>
<gene>
    <name evidence="8" type="ordered locus">Celf_2629</name>
</gene>
<evidence type="ECO:0000313" key="9">
    <source>
        <dbReference type="Proteomes" id="UP000008460"/>
    </source>
</evidence>
<dbReference type="Pfam" id="PF00108">
    <property type="entry name" value="Thiolase_N"/>
    <property type="match status" value="1"/>
</dbReference>
<dbReference type="SUPFAM" id="SSF53901">
    <property type="entry name" value="Thiolase-like"/>
    <property type="match status" value="2"/>
</dbReference>
<dbReference type="InterPro" id="IPR016039">
    <property type="entry name" value="Thiolase-like"/>
</dbReference>
<dbReference type="PANTHER" id="PTHR18919:SF134">
    <property type="entry name" value="BETA-KETOACYL COA THIOLASE FADA3-RELATED"/>
    <property type="match status" value="1"/>
</dbReference>
<sequence>MPEAFVVAAARSPIGRAFKGSLRDVRADDLAAQLVRAALAQVPTLDPGRVEDLLLGCGMPGGEQGMNMARVVAVLSGLDETPGTTVNRYCASSLQTTRMAFHAIRAGEGDVFVSAGVESVSRSVRGSSDHIPGEDVTNPRFADAVARTARAAAGGTTWHDPREDGALPDVYVAMGQTAENVAQLTGTGRWEQDEYAALSQNRAEAAVASGFWADDITPVTLPDGTVVAADDGPRAGVTVEALAALQPVFRPDGTVTAGNCCPLNDGAAALVVVSERIVEALGLTPLGRIVSTGVSALSPEIMGLGPVEASRRALELAGLTIDQVDLVELNEAFAAQVLPSAKAIGVDVERLNVHGGAIAVGHPFGMTGARITTTLLHGLAATGGRYGLETMCVGGGQGMAMVVERVA</sequence>
<feature type="active site" description="Proton acceptor" evidence="4">
    <location>
        <position position="392"/>
    </location>
</feature>
<evidence type="ECO:0000256" key="2">
    <source>
        <dbReference type="ARBA" id="ARBA00022679"/>
    </source>
</evidence>
<dbReference type="AlphaFoldDB" id="F4H623"/>
<organism evidence="8 9">
    <name type="scientific">Cellulomonas fimi (strain ATCC 484 / DSM 20113 / JCM 1341 / CCUG 24087 / LMG 16345 / NBRC 15513 / NCIMB 8980 / NCTC 7547 / NRS-133)</name>
    <dbReference type="NCBI Taxonomy" id="590998"/>
    <lineage>
        <taxon>Bacteria</taxon>
        <taxon>Bacillati</taxon>
        <taxon>Actinomycetota</taxon>
        <taxon>Actinomycetes</taxon>
        <taxon>Micrococcales</taxon>
        <taxon>Cellulomonadaceae</taxon>
        <taxon>Cellulomonas</taxon>
    </lineage>
</organism>
<dbReference type="EC" id="2.3.1.16" evidence="8"/>
<dbReference type="RefSeq" id="WP_013771779.1">
    <property type="nucleotide sequence ID" value="NC_015514.1"/>
</dbReference>
<accession>F4H623</accession>
<feature type="domain" description="Thiolase N-terminal" evidence="6">
    <location>
        <begin position="5"/>
        <end position="275"/>
    </location>
</feature>
<dbReference type="HOGENOM" id="CLU_031026_1_1_11"/>
<dbReference type="InterPro" id="IPR020613">
    <property type="entry name" value="Thiolase_CS"/>
</dbReference>
<evidence type="ECO:0000259" key="6">
    <source>
        <dbReference type="Pfam" id="PF00108"/>
    </source>
</evidence>
<evidence type="ECO:0000256" key="1">
    <source>
        <dbReference type="ARBA" id="ARBA00010982"/>
    </source>
</evidence>
<dbReference type="InterPro" id="IPR020617">
    <property type="entry name" value="Thiolase_C"/>
</dbReference>
<dbReference type="PROSITE" id="PS00737">
    <property type="entry name" value="THIOLASE_2"/>
    <property type="match status" value="1"/>
</dbReference>
<feature type="active site" description="Proton acceptor" evidence="4">
    <location>
        <position position="362"/>
    </location>
</feature>
<dbReference type="Proteomes" id="UP000008460">
    <property type="component" value="Chromosome"/>
</dbReference>
<keyword evidence="2 5" id="KW-0808">Transferase</keyword>
<dbReference type="NCBIfam" id="TIGR01930">
    <property type="entry name" value="AcCoA-C-Actrans"/>
    <property type="match status" value="1"/>
</dbReference>